<feature type="compositionally biased region" description="Low complexity" evidence="1">
    <location>
        <begin position="240"/>
        <end position="249"/>
    </location>
</feature>
<evidence type="ECO:0000313" key="3">
    <source>
        <dbReference type="EMBL" id="CAF1614982.1"/>
    </source>
</evidence>
<protein>
    <submittedName>
        <fullName evidence="3">Uncharacterized protein</fullName>
    </submittedName>
</protein>
<feature type="compositionally biased region" description="Basic and acidic residues" evidence="1">
    <location>
        <begin position="258"/>
        <end position="269"/>
    </location>
</feature>
<name>A0A816BWN8_9BILA</name>
<accession>A0A816BWN8</accession>
<dbReference type="Proteomes" id="UP000663854">
    <property type="component" value="Unassembled WGS sequence"/>
</dbReference>
<reference evidence="3" key="1">
    <citation type="submission" date="2021-02" db="EMBL/GenBank/DDBJ databases">
        <authorList>
            <person name="Nowell W R."/>
        </authorList>
    </citation>
    <scope>NUCLEOTIDE SEQUENCE</scope>
</reference>
<dbReference type="AlphaFoldDB" id="A0A816BWN8"/>
<evidence type="ECO:0000313" key="4">
    <source>
        <dbReference type="Proteomes" id="UP000663870"/>
    </source>
</evidence>
<organism evidence="3 4">
    <name type="scientific">Rotaria sordida</name>
    <dbReference type="NCBI Taxonomy" id="392033"/>
    <lineage>
        <taxon>Eukaryota</taxon>
        <taxon>Metazoa</taxon>
        <taxon>Spiralia</taxon>
        <taxon>Gnathifera</taxon>
        <taxon>Rotifera</taxon>
        <taxon>Eurotatoria</taxon>
        <taxon>Bdelloidea</taxon>
        <taxon>Philodinida</taxon>
        <taxon>Philodinidae</taxon>
        <taxon>Rotaria</taxon>
    </lineage>
</organism>
<feature type="compositionally biased region" description="Polar residues" evidence="1">
    <location>
        <begin position="229"/>
        <end position="239"/>
    </location>
</feature>
<proteinExistence type="predicted"/>
<feature type="compositionally biased region" description="Low complexity" evidence="1">
    <location>
        <begin position="210"/>
        <end position="228"/>
    </location>
</feature>
<sequence length="293" mass="33214">MGYTDGAYNFSKIQGICWISNEIFRNESYLNTPTENDGLTDDDYAFSWWFCLGKQLLNRTEYALKCILLQQQDCYVPCSPVDEVNLIPVRQYDSNNIGSYVYKDFNGYLQLLGSRTEEFAICASLSSSNIAVFPTNTPLKFVVSPLSSSSSQIRNVLSSCHIFIRSFDMQIRRTLKSSTHHNTSSHRSRARYPKIQATIDDQFKCLKRSSSSDQSSTIKDDQTTATTTNEGYRSGSSALQRRNNNRQQRATSVDIGDDSQHTERRRTLSTDDNTVYNSLVRPVRGRAKSISST</sequence>
<dbReference type="Proteomes" id="UP000663870">
    <property type="component" value="Unassembled WGS sequence"/>
</dbReference>
<evidence type="ECO:0000313" key="2">
    <source>
        <dbReference type="EMBL" id="CAF1378360.1"/>
    </source>
</evidence>
<dbReference type="EMBL" id="CAJNOH010004726">
    <property type="protein sequence ID" value="CAF1378360.1"/>
    <property type="molecule type" value="Genomic_DNA"/>
</dbReference>
<feature type="region of interest" description="Disordered" evidence="1">
    <location>
        <begin position="210"/>
        <end position="274"/>
    </location>
</feature>
<keyword evidence="4" id="KW-1185">Reference proteome</keyword>
<dbReference type="EMBL" id="CAJNOL010006175">
    <property type="protein sequence ID" value="CAF1614982.1"/>
    <property type="molecule type" value="Genomic_DNA"/>
</dbReference>
<comment type="caution">
    <text evidence="3">The sequence shown here is derived from an EMBL/GenBank/DDBJ whole genome shotgun (WGS) entry which is preliminary data.</text>
</comment>
<gene>
    <name evidence="3" type="ORF">JXQ802_LOCUS49857</name>
    <name evidence="2" type="ORF">PYM288_LOCUS33725</name>
</gene>
<evidence type="ECO:0000256" key="1">
    <source>
        <dbReference type="SAM" id="MobiDB-lite"/>
    </source>
</evidence>